<dbReference type="GO" id="GO:0003700">
    <property type="term" value="F:DNA-binding transcription factor activity"/>
    <property type="evidence" value="ECO:0007669"/>
    <property type="project" value="InterPro"/>
</dbReference>
<evidence type="ECO:0000313" key="6">
    <source>
        <dbReference type="EMBL" id="PTX53000.1"/>
    </source>
</evidence>
<evidence type="ECO:0000256" key="2">
    <source>
        <dbReference type="ARBA" id="ARBA00023015"/>
    </source>
</evidence>
<organism evidence="6 7">
    <name type="scientific">Allosediminivita pacifica</name>
    <dbReference type="NCBI Taxonomy" id="1267769"/>
    <lineage>
        <taxon>Bacteria</taxon>
        <taxon>Pseudomonadati</taxon>
        <taxon>Pseudomonadota</taxon>
        <taxon>Alphaproteobacteria</taxon>
        <taxon>Rhodobacterales</taxon>
        <taxon>Paracoccaceae</taxon>
        <taxon>Allosediminivita</taxon>
    </lineage>
</organism>
<comment type="similarity">
    <text evidence="1">Belongs to the LysR transcriptional regulatory family.</text>
</comment>
<keyword evidence="4" id="KW-0804">Transcription</keyword>
<dbReference type="InterPro" id="IPR036390">
    <property type="entry name" value="WH_DNA-bd_sf"/>
</dbReference>
<evidence type="ECO:0000313" key="7">
    <source>
        <dbReference type="Proteomes" id="UP000244069"/>
    </source>
</evidence>
<protein>
    <submittedName>
        <fullName evidence="6">LysR family glycine cleavage system transcriptional activator</fullName>
    </submittedName>
</protein>
<dbReference type="EMBL" id="QBKN01000001">
    <property type="protein sequence ID" value="PTX53000.1"/>
    <property type="molecule type" value="Genomic_DNA"/>
</dbReference>
<keyword evidence="3" id="KW-0238">DNA-binding</keyword>
<evidence type="ECO:0000259" key="5">
    <source>
        <dbReference type="PROSITE" id="PS50931"/>
    </source>
</evidence>
<dbReference type="InterPro" id="IPR005119">
    <property type="entry name" value="LysR_subst-bd"/>
</dbReference>
<dbReference type="PROSITE" id="PS50931">
    <property type="entry name" value="HTH_LYSR"/>
    <property type="match status" value="1"/>
</dbReference>
<dbReference type="GO" id="GO:0043565">
    <property type="term" value="F:sequence-specific DNA binding"/>
    <property type="evidence" value="ECO:0007669"/>
    <property type="project" value="TreeGrafter"/>
</dbReference>
<dbReference type="Gene3D" id="1.10.10.10">
    <property type="entry name" value="Winged helix-like DNA-binding domain superfamily/Winged helix DNA-binding domain"/>
    <property type="match status" value="1"/>
</dbReference>
<dbReference type="GO" id="GO:0006351">
    <property type="term" value="P:DNA-templated transcription"/>
    <property type="evidence" value="ECO:0007669"/>
    <property type="project" value="TreeGrafter"/>
</dbReference>
<reference evidence="6 7" key="1">
    <citation type="submission" date="2018-04" db="EMBL/GenBank/DDBJ databases">
        <title>Genomic Encyclopedia of Archaeal and Bacterial Type Strains, Phase II (KMG-II): from individual species to whole genera.</title>
        <authorList>
            <person name="Goeker M."/>
        </authorList>
    </citation>
    <scope>NUCLEOTIDE SEQUENCE [LARGE SCALE GENOMIC DNA]</scope>
    <source>
        <strain evidence="6 7">DSM 29329</strain>
    </source>
</reference>
<dbReference type="Pfam" id="PF03466">
    <property type="entry name" value="LysR_substrate"/>
    <property type="match status" value="1"/>
</dbReference>
<name>A0A2T6BA94_9RHOB</name>
<evidence type="ECO:0000256" key="4">
    <source>
        <dbReference type="ARBA" id="ARBA00023163"/>
    </source>
</evidence>
<keyword evidence="2" id="KW-0805">Transcription regulation</keyword>
<feature type="domain" description="HTH lysR-type" evidence="5">
    <location>
        <begin position="7"/>
        <end position="64"/>
    </location>
</feature>
<accession>A0A2T6BA94</accession>
<dbReference type="Pfam" id="PF00126">
    <property type="entry name" value="HTH_1"/>
    <property type="match status" value="1"/>
</dbReference>
<dbReference type="AlphaFoldDB" id="A0A2T6BA94"/>
<dbReference type="PRINTS" id="PR00039">
    <property type="entry name" value="HTHLYSR"/>
</dbReference>
<evidence type="ECO:0000256" key="3">
    <source>
        <dbReference type="ARBA" id="ARBA00023125"/>
    </source>
</evidence>
<dbReference type="RefSeq" id="WP_107974366.1">
    <property type="nucleotide sequence ID" value="NZ_BMEZ01000001.1"/>
</dbReference>
<dbReference type="InterPro" id="IPR058163">
    <property type="entry name" value="LysR-type_TF_proteobact-type"/>
</dbReference>
<dbReference type="Proteomes" id="UP000244069">
    <property type="component" value="Unassembled WGS sequence"/>
</dbReference>
<sequence length="292" mass="31139">MDWSTLPPLSALRAFSAYATSGSVSAAGAALNVSHAAISQQIRALEGHLGVTLLERGARQATLTPEGETLARTLGESFGAIAATIEALTGADATRPLQVSATPSFVGGWLMPRLAAFREKHPEIHLMIDPTAMVQKLEPGGIDVALRYGNGNWPGLESELLIESPIAIVAAPDLVTGREINSPADLADFHWLQELGTNEATEWLASHGAAQQAGRGLIALPGNLMIEAARQGQGAAIAARVFVEHDIKAGRLRLLFEDTRKKGYHIVTRPGPPRPPLKAFLHWLRREAAKAE</sequence>
<dbReference type="Gene3D" id="3.40.190.10">
    <property type="entry name" value="Periplasmic binding protein-like II"/>
    <property type="match status" value="2"/>
</dbReference>
<dbReference type="PANTHER" id="PTHR30537:SF26">
    <property type="entry name" value="GLYCINE CLEAVAGE SYSTEM TRANSCRIPTIONAL ACTIVATOR"/>
    <property type="match status" value="1"/>
</dbReference>
<gene>
    <name evidence="6" type="ORF">C8N44_101291</name>
</gene>
<dbReference type="SUPFAM" id="SSF53850">
    <property type="entry name" value="Periplasmic binding protein-like II"/>
    <property type="match status" value="1"/>
</dbReference>
<dbReference type="InterPro" id="IPR036388">
    <property type="entry name" value="WH-like_DNA-bd_sf"/>
</dbReference>
<dbReference type="OrthoDB" id="7328368at2"/>
<dbReference type="InterPro" id="IPR000847">
    <property type="entry name" value="LysR_HTH_N"/>
</dbReference>
<proteinExistence type="inferred from homology"/>
<dbReference type="PANTHER" id="PTHR30537">
    <property type="entry name" value="HTH-TYPE TRANSCRIPTIONAL REGULATOR"/>
    <property type="match status" value="1"/>
</dbReference>
<keyword evidence="7" id="KW-1185">Reference proteome</keyword>
<dbReference type="SUPFAM" id="SSF46785">
    <property type="entry name" value="Winged helix' DNA-binding domain"/>
    <property type="match status" value="1"/>
</dbReference>
<evidence type="ECO:0000256" key="1">
    <source>
        <dbReference type="ARBA" id="ARBA00009437"/>
    </source>
</evidence>
<comment type="caution">
    <text evidence="6">The sequence shown here is derived from an EMBL/GenBank/DDBJ whole genome shotgun (WGS) entry which is preliminary data.</text>
</comment>